<protein>
    <submittedName>
        <fullName evidence="3">Uncharacterized protein LOC117230671 isoform X1</fullName>
    </submittedName>
</protein>
<dbReference type="KEGG" id="bvk:117230671"/>
<feature type="region of interest" description="Disordered" evidence="1">
    <location>
        <begin position="29"/>
        <end position="53"/>
    </location>
</feature>
<organism evidence="2 3">
    <name type="scientific">Bombus vosnesenskii</name>
    <dbReference type="NCBI Taxonomy" id="207650"/>
    <lineage>
        <taxon>Eukaryota</taxon>
        <taxon>Metazoa</taxon>
        <taxon>Ecdysozoa</taxon>
        <taxon>Arthropoda</taxon>
        <taxon>Hexapoda</taxon>
        <taxon>Insecta</taxon>
        <taxon>Pterygota</taxon>
        <taxon>Neoptera</taxon>
        <taxon>Endopterygota</taxon>
        <taxon>Hymenoptera</taxon>
        <taxon>Apocrita</taxon>
        <taxon>Aculeata</taxon>
        <taxon>Apoidea</taxon>
        <taxon>Anthophila</taxon>
        <taxon>Apidae</taxon>
        <taxon>Bombus</taxon>
        <taxon>Pyrobombus</taxon>
    </lineage>
</organism>
<dbReference type="Proteomes" id="UP000504631">
    <property type="component" value="Unplaced"/>
</dbReference>
<evidence type="ECO:0000313" key="2">
    <source>
        <dbReference type="Proteomes" id="UP000504631"/>
    </source>
</evidence>
<dbReference type="RefSeq" id="XP_033344243.1">
    <property type="nucleotide sequence ID" value="XM_033488352.1"/>
</dbReference>
<proteinExistence type="predicted"/>
<dbReference type="GeneID" id="117230671"/>
<keyword evidence="2" id="KW-1185">Reference proteome</keyword>
<reference evidence="3" key="1">
    <citation type="submission" date="2025-08" db="UniProtKB">
        <authorList>
            <consortium name="RefSeq"/>
        </authorList>
    </citation>
    <scope>IDENTIFICATION</scope>
    <source>
        <tissue evidence="3">Muscle</tissue>
    </source>
</reference>
<name>A0A6J3JU09_9HYME</name>
<evidence type="ECO:0000256" key="1">
    <source>
        <dbReference type="SAM" id="MobiDB-lite"/>
    </source>
</evidence>
<accession>A0A6J3JU09</accession>
<evidence type="ECO:0000313" key="3">
    <source>
        <dbReference type="RefSeq" id="XP_033344243.1"/>
    </source>
</evidence>
<sequence>MTDLDVDDSLTKLNTQLNKSMVLMDTTETEIPQSKSNKSITINPNIQPASPHVNSPIVKKSILKKAEKKNVIEVEQHIENNEETRSEITGNSASMNVTSITRPRTISDLVQQEDLIMETTDTTLSLDDLSDSEDIWIMDIPGTIDPNELKGQMLIFGEKSKFKIKEEKYCAVHHEVKCNVTCVLHTGKVKPRYKTVNIKPAGAITIRRKLSSISKTKPMQIENCSVPFPKNLRTRHPLFGVNYKGNVEKV</sequence>
<feature type="compositionally biased region" description="Polar residues" evidence="1">
    <location>
        <begin position="29"/>
        <end position="48"/>
    </location>
</feature>
<gene>
    <name evidence="3" type="primary">LOC117230671</name>
</gene>
<dbReference type="AlphaFoldDB" id="A0A6J3JU09"/>